<dbReference type="AlphaFoldDB" id="A0A7W5GBE0"/>
<feature type="signal peptide" evidence="1">
    <location>
        <begin position="1"/>
        <end position="20"/>
    </location>
</feature>
<sequence>MKRLFLIAIMIMLTSCGAHHGEGGQVNKIDAELAHKLAEPKLHHKDELFEMTLNIEKTAFAKGEPIDYSVSLTYIGDQDSITIWGPSTYLVFYLTDGKRIEMEGANTTELQPTVLKRGEKHHFPFHKSGGYSQDDPDASFWKTFYGEKELLLPSGTYLIAANTDFSLDEKVVDSYYRGFVHATITVE</sequence>
<gene>
    <name evidence="2" type="ORF">FHS16_004351</name>
</gene>
<keyword evidence="3" id="KW-1185">Reference proteome</keyword>
<organism evidence="2 3">
    <name type="scientific">Paenibacillus endophyticus</name>
    <dbReference type="NCBI Taxonomy" id="1294268"/>
    <lineage>
        <taxon>Bacteria</taxon>
        <taxon>Bacillati</taxon>
        <taxon>Bacillota</taxon>
        <taxon>Bacilli</taxon>
        <taxon>Bacillales</taxon>
        <taxon>Paenibacillaceae</taxon>
        <taxon>Paenibacillus</taxon>
    </lineage>
</organism>
<reference evidence="2 3" key="1">
    <citation type="submission" date="2020-08" db="EMBL/GenBank/DDBJ databases">
        <title>Genomic Encyclopedia of Type Strains, Phase III (KMG-III): the genomes of soil and plant-associated and newly described type strains.</title>
        <authorList>
            <person name="Whitman W."/>
        </authorList>
    </citation>
    <scope>NUCLEOTIDE SEQUENCE [LARGE SCALE GENOMIC DNA]</scope>
    <source>
        <strain evidence="2 3">CECT 8234</strain>
    </source>
</reference>
<accession>A0A7W5GBE0</accession>
<name>A0A7W5GBE0_9BACL</name>
<comment type="caution">
    <text evidence="2">The sequence shown here is derived from an EMBL/GenBank/DDBJ whole genome shotgun (WGS) entry which is preliminary data.</text>
</comment>
<protein>
    <submittedName>
        <fullName evidence="2">Uncharacterized protein</fullName>
    </submittedName>
</protein>
<dbReference type="Proteomes" id="UP000518605">
    <property type="component" value="Unassembled WGS sequence"/>
</dbReference>
<keyword evidence="1" id="KW-0732">Signal</keyword>
<evidence type="ECO:0000313" key="2">
    <source>
        <dbReference type="EMBL" id="MBB3154269.1"/>
    </source>
</evidence>
<proteinExistence type="predicted"/>
<dbReference type="EMBL" id="JACHXW010000015">
    <property type="protein sequence ID" value="MBB3154269.1"/>
    <property type="molecule type" value="Genomic_DNA"/>
</dbReference>
<dbReference type="PROSITE" id="PS51257">
    <property type="entry name" value="PROKAR_LIPOPROTEIN"/>
    <property type="match status" value="1"/>
</dbReference>
<dbReference type="RefSeq" id="WP_183567411.1">
    <property type="nucleotide sequence ID" value="NZ_CBCSLB010000016.1"/>
</dbReference>
<evidence type="ECO:0000256" key="1">
    <source>
        <dbReference type="SAM" id="SignalP"/>
    </source>
</evidence>
<evidence type="ECO:0000313" key="3">
    <source>
        <dbReference type="Proteomes" id="UP000518605"/>
    </source>
</evidence>
<feature type="chain" id="PRO_5030535129" evidence="1">
    <location>
        <begin position="21"/>
        <end position="187"/>
    </location>
</feature>